<gene>
    <name evidence="3" type="ORF">R3Q15_01020</name>
</gene>
<comment type="caution">
    <text evidence="3">The sequence shown here is derived from an EMBL/GenBank/DDBJ whole genome shotgun (WGS) entry which is preliminary data.</text>
</comment>
<dbReference type="EMBL" id="JAWLKH010000001">
    <property type="protein sequence ID" value="MDV6310492.1"/>
    <property type="molecule type" value="Genomic_DNA"/>
</dbReference>
<dbReference type="PANTHER" id="PTHR43606:SF2">
    <property type="entry name" value="ALKALINE PHOSPHATASE FAMILY PROTEIN (AFU_ORTHOLOGUE AFUA_5G03860)"/>
    <property type="match status" value="1"/>
</dbReference>
<dbReference type="InterPro" id="IPR006311">
    <property type="entry name" value="TAT_signal"/>
</dbReference>
<accession>A0AAE4R1L8</accession>
<organism evidence="3 4">
    <name type="scientific">Gordonia amicalis</name>
    <dbReference type="NCBI Taxonomy" id="89053"/>
    <lineage>
        <taxon>Bacteria</taxon>
        <taxon>Bacillati</taxon>
        <taxon>Actinomycetota</taxon>
        <taxon>Actinomycetes</taxon>
        <taxon>Mycobacteriales</taxon>
        <taxon>Gordoniaceae</taxon>
        <taxon>Gordonia</taxon>
    </lineage>
</organism>
<protein>
    <submittedName>
        <fullName evidence="3">Alkaline phosphatase D family protein</fullName>
    </submittedName>
</protein>
<dbReference type="PANTHER" id="PTHR43606">
    <property type="entry name" value="PHOSPHATASE, PUTATIVE (AFU_ORTHOLOGUE AFUA_6G08710)-RELATED"/>
    <property type="match status" value="1"/>
</dbReference>
<dbReference type="InterPro" id="IPR052900">
    <property type="entry name" value="Phospholipid_Metab_Enz"/>
</dbReference>
<dbReference type="Pfam" id="PF16655">
    <property type="entry name" value="PhoD_N"/>
    <property type="match status" value="1"/>
</dbReference>
<dbReference type="Proteomes" id="UP001185922">
    <property type="component" value="Unassembled WGS sequence"/>
</dbReference>
<dbReference type="SUPFAM" id="SSF56300">
    <property type="entry name" value="Metallo-dependent phosphatases"/>
    <property type="match status" value="1"/>
</dbReference>
<dbReference type="InterPro" id="IPR038607">
    <property type="entry name" value="PhoD-like_sf"/>
</dbReference>
<feature type="domain" description="PhoD-like phosphatase metallophosphatase" evidence="1">
    <location>
        <begin position="160"/>
        <end position="519"/>
    </location>
</feature>
<evidence type="ECO:0000313" key="4">
    <source>
        <dbReference type="Proteomes" id="UP001185922"/>
    </source>
</evidence>
<dbReference type="InterPro" id="IPR032093">
    <property type="entry name" value="PhoD_N"/>
</dbReference>
<reference evidence="3" key="1">
    <citation type="submission" date="2023-10" db="EMBL/GenBank/DDBJ databases">
        <title>Development of a sustainable strategy for remediation of hydrocarbon-contaminated territories based on the waste exchange concept.</title>
        <authorList>
            <person name="Krivoruchko A."/>
        </authorList>
    </citation>
    <scope>NUCLEOTIDE SEQUENCE</scope>
    <source>
        <strain evidence="3">IEGM 1279</strain>
    </source>
</reference>
<sequence>MSTRHESTRRTFLRTGAVATGAALTLPAVVADPGPAQAASPRAFAHGVASGDPLPDAVILWTRITQSAASTPGSGVGPACSVRWEIARDAGFGAVVGSGVVQTSAERDFTVKVDATGLSPRTTYHYRFTVTSGPVAGATSPIGTTRTAPATGADVGRIRFGVVSCANWEAGYFAAYRHLNNQRDLDAVVHLGDYYYEYQTGRYTGKTGAVRIHDPRHEIRTLRDYRTRHGQYKTDPDLAALHRSTPFICIWDDHESSNDSWRGGAENHQPGEGSWQVRRAAALRAYSEWMPIRPGVDPQGRHLFRRLRFGKLLELSMLDLRSYRDLQVSAVSARIDEPSRTMLGRAQMSWLTNGLTSSETRWKIVGNPVMISPVLIPPLDPKTTGAVTELLGIPEEGIPYNADQWDGYAADRRRLLDSIRNNGVDNVVFITGDIHSSWACDIPVDVANYPGAGTVATELVGTSVTSTNIDEMFNVPANTAGPTIAAAFSAANHHVRYCELDSHGYSVLTVTPSATQMDWYFLNDKTDPRSGQFYAKSFRVRSGTQRVQPVGRPAV</sequence>
<dbReference type="CDD" id="cd07389">
    <property type="entry name" value="MPP_PhoD"/>
    <property type="match status" value="1"/>
</dbReference>
<dbReference type="AlphaFoldDB" id="A0AAE4R1L8"/>
<name>A0AAE4R1L8_9ACTN</name>
<dbReference type="Gene3D" id="2.60.40.380">
    <property type="entry name" value="Purple acid phosphatase-like, N-terminal"/>
    <property type="match status" value="1"/>
</dbReference>
<evidence type="ECO:0000259" key="2">
    <source>
        <dbReference type="Pfam" id="PF16655"/>
    </source>
</evidence>
<dbReference type="InterPro" id="IPR018946">
    <property type="entry name" value="PhoD-like_MPP"/>
</dbReference>
<dbReference type="GeneID" id="77173224"/>
<dbReference type="RefSeq" id="WP_024498469.1">
    <property type="nucleotide sequence ID" value="NZ_CP091855.1"/>
</dbReference>
<evidence type="ECO:0000259" key="1">
    <source>
        <dbReference type="Pfam" id="PF09423"/>
    </source>
</evidence>
<dbReference type="Gene3D" id="3.60.21.70">
    <property type="entry name" value="PhoD-like phosphatase"/>
    <property type="match status" value="1"/>
</dbReference>
<dbReference type="PROSITE" id="PS51318">
    <property type="entry name" value="TAT"/>
    <property type="match status" value="1"/>
</dbReference>
<dbReference type="InterPro" id="IPR029052">
    <property type="entry name" value="Metallo-depent_PP-like"/>
</dbReference>
<evidence type="ECO:0000313" key="3">
    <source>
        <dbReference type="EMBL" id="MDV6310492.1"/>
    </source>
</evidence>
<proteinExistence type="predicted"/>
<dbReference type="Pfam" id="PF09423">
    <property type="entry name" value="PhoD"/>
    <property type="match status" value="1"/>
</dbReference>
<feature type="domain" description="Phospholipase D N-terminal" evidence="2">
    <location>
        <begin position="46"/>
        <end position="147"/>
    </location>
</feature>